<evidence type="ECO:0000259" key="15">
    <source>
        <dbReference type="Pfam" id="PF20659"/>
    </source>
</evidence>
<comment type="similarity">
    <text evidence="3 12">Belongs to the malate synthase family.</text>
</comment>
<evidence type="ECO:0000256" key="11">
    <source>
        <dbReference type="PIRSR" id="PIRSR001363-1"/>
    </source>
</evidence>
<dbReference type="InterPro" id="IPR011076">
    <property type="entry name" value="Malate_synth_sf"/>
</dbReference>
<keyword evidence="6" id="KW-0330">Glyoxysome</keyword>
<comment type="subcellular location">
    <subcellularLocation>
        <location evidence="1">Glyoxysome</location>
    </subcellularLocation>
</comment>
<dbReference type="EC" id="2.3.3.9" evidence="4 12"/>
<dbReference type="Gene3D" id="3.20.20.360">
    <property type="entry name" value="Malate synthase, domain 3"/>
    <property type="match status" value="1"/>
</dbReference>
<dbReference type="FunFam" id="1.20.1220.12:FF:000001">
    <property type="entry name" value="Malate synthase"/>
    <property type="match status" value="1"/>
</dbReference>
<dbReference type="CDD" id="cd00727">
    <property type="entry name" value="malate_synt_A"/>
    <property type="match status" value="1"/>
</dbReference>
<dbReference type="FunFam" id="3.20.20.360:FF:000001">
    <property type="entry name" value="Malate synthase"/>
    <property type="match status" value="1"/>
</dbReference>
<evidence type="ECO:0000256" key="4">
    <source>
        <dbReference type="ARBA" id="ARBA00012636"/>
    </source>
</evidence>
<evidence type="ECO:0000256" key="2">
    <source>
        <dbReference type="ARBA" id="ARBA00004757"/>
    </source>
</evidence>
<feature type="domain" description="Malate synthase C-terminal" evidence="15">
    <location>
        <begin position="436"/>
        <end position="558"/>
    </location>
</feature>
<dbReference type="PANTHER" id="PTHR42902:SF1">
    <property type="entry name" value="MALATE SYNTHASE 1-RELATED"/>
    <property type="match status" value="1"/>
</dbReference>
<dbReference type="InterPro" id="IPR006252">
    <property type="entry name" value="Malate_synthA"/>
</dbReference>
<proteinExistence type="inferred from homology"/>
<evidence type="ECO:0000256" key="8">
    <source>
        <dbReference type="ARBA" id="ARBA00022679"/>
    </source>
</evidence>
<evidence type="ECO:0000313" key="16">
    <source>
        <dbReference type="EMBL" id="KAK9198205.1"/>
    </source>
</evidence>
<dbReference type="Gene3D" id="1.20.1220.12">
    <property type="entry name" value="Malate synthase, domain III"/>
    <property type="match status" value="1"/>
</dbReference>
<dbReference type="PANTHER" id="PTHR42902">
    <property type="entry name" value="MALATE SYNTHASE"/>
    <property type="match status" value="1"/>
</dbReference>
<reference evidence="16 17" key="1">
    <citation type="submission" date="2024-05" db="EMBL/GenBank/DDBJ databases">
        <title>Haplotype-resolved chromosome-level genome assembly of Huyou (Citrus changshanensis).</title>
        <authorList>
            <person name="Miao C."/>
            <person name="Chen W."/>
            <person name="Wu Y."/>
            <person name="Wang L."/>
            <person name="Zhao S."/>
            <person name="Grierson D."/>
            <person name="Xu C."/>
            <person name="Chen K."/>
        </authorList>
    </citation>
    <scope>NUCLEOTIDE SEQUENCE [LARGE SCALE GENOMIC DNA]</scope>
    <source>
        <strain evidence="16">01-14</strain>
        <tissue evidence="16">Leaf</tissue>
    </source>
</reference>
<evidence type="ECO:0000259" key="13">
    <source>
        <dbReference type="Pfam" id="PF01274"/>
    </source>
</evidence>
<dbReference type="Pfam" id="PF20659">
    <property type="entry name" value="MS_C"/>
    <property type="match status" value="1"/>
</dbReference>
<evidence type="ECO:0000256" key="9">
    <source>
        <dbReference type="ARBA" id="ARBA00023140"/>
    </source>
</evidence>
<evidence type="ECO:0000256" key="12">
    <source>
        <dbReference type="RuleBase" id="RU000555"/>
    </source>
</evidence>
<evidence type="ECO:0000259" key="14">
    <source>
        <dbReference type="Pfam" id="PF20656"/>
    </source>
</evidence>
<dbReference type="GO" id="GO:0006099">
    <property type="term" value="P:tricarboxylic acid cycle"/>
    <property type="evidence" value="ECO:0007669"/>
    <property type="project" value="UniProtKB-KW"/>
</dbReference>
<keyword evidence="5 12" id="KW-0329">Glyoxylate bypass</keyword>
<feature type="domain" description="Malate synthase N-terminal" evidence="14">
    <location>
        <begin position="26"/>
        <end position="88"/>
    </location>
</feature>
<comment type="pathway">
    <text evidence="2 12">Carbohydrate metabolism; glyoxylate cycle; (S)-malate from isocitrate: step 2/2.</text>
</comment>
<dbReference type="InterPro" id="IPR048356">
    <property type="entry name" value="MS_N"/>
</dbReference>
<keyword evidence="9" id="KW-0576">Peroxisome</keyword>
<feature type="active site" description="Proton donor" evidence="11">
    <location>
        <position position="470"/>
    </location>
</feature>
<dbReference type="NCBIfam" id="TIGR01344">
    <property type="entry name" value="malate_syn_A"/>
    <property type="match status" value="1"/>
</dbReference>
<dbReference type="GO" id="GO:0009514">
    <property type="term" value="C:glyoxysome"/>
    <property type="evidence" value="ECO:0007669"/>
    <property type="project" value="UniProtKB-SubCell"/>
</dbReference>
<dbReference type="GO" id="GO:0004474">
    <property type="term" value="F:malate synthase activity"/>
    <property type="evidence" value="ECO:0007669"/>
    <property type="project" value="UniProtKB-EC"/>
</dbReference>
<feature type="active site" description="Proton acceptor" evidence="11">
    <location>
        <position position="184"/>
    </location>
</feature>
<evidence type="ECO:0000256" key="1">
    <source>
        <dbReference type="ARBA" id="ARBA00004130"/>
    </source>
</evidence>
<evidence type="ECO:0000256" key="10">
    <source>
        <dbReference type="ARBA" id="ARBA00047918"/>
    </source>
</evidence>
<dbReference type="GO" id="GO:0006097">
    <property type="term" value="P:glyoxylate cycle"/>
    <property type="evidence" value="ECO:0007669"/>
    <property type="project" value="UniProtKB-KW"/>
</dbReference>
<name>A0AAP0M8L7_9ROSI</name>
<keyword evidence="8 12" id="KW-0808">Transferase</keyword>
<evidence type="ECO:0000256" key="7">
    <source>
        <dbReference type="ARBA" id="ARBA00022532"/>
    </source>
</evidence>
<evidence type="ECO:0000256" key="6">
    <source>
        <dbReference type="ARBA" id="ARBA00022453"/>
    </source>
</evidence>
<gene>
    <name evidence="16" type="ORF">WN944_013389</name>
</gene>
<dbReference type="Pfam" id="PF20656">
    <property type="entry name" value="MS_N"/>
    <property type="match status" value="1"/>
</dbReference>
<accession>A0AAP0M8L7</accession>
<dbReference type="InterPro" id="IPR001465">
    <property type="entry name" value="Malate_synthase_TIM"/>
</dbReference>
<comment type="catalytic activity">
    <reaction evidence="10 12">
        <text>glyoxylate + acetyl-CoA + H2O = (S)-malate + CoA + H(+)</text>
        <dbReference type="Rhea" id="RHEA:18181"/>
        <dbReference type="ChEBI" id="CHEBI:15377"/>
        <dbReference type="ChEBI" id="CHEBI:15378"/>
        <dbReference type="ChEBI" id="CHEBI:15589"/>
        <dbReference type="ChEBI" id="CHEBI:36655"/>
        <dbReference type="ChEBI" id="CHEBI:57287"/>
        <dbReference type="ChEBI" id="CHEBI:57288"/>
        <dbReference type="EC" id="2.3.3.9"/>
    </reaction>
</comment>
<keyword evidence="7 12" id="KW-0816">Tricarboxylic acid cycle</keyword>
<dbReference type="InterPro" id="IPR044856">
    <property type="entry name" value="Malate_synth_C_sf"/>
</dbReference>
<dbReference type="Pfam" id="PF01274">
    <property type="entry name" value="MS_TIM-barrel"/>
    <property type="match status" value="1"/>
</dbReference>
<dbReference type="Proteomes" id="UP001428341">
    <property type="component" value="Unassembled WGS sequence"/>
</dbReference>
<protein>
    <recommendedName>
        <fullName evidence="4 12">Malate synthase</fullName>
        <ecNumber evidence="4 12">2.3.3.9</ecNumber>
    </recommendedName>
</protein>
<dbReference type="EMBL" id="JBCGBO010000005">
    <property type="protein sequence ID" value="KAK9198205.1"/>
    <property type="molecule type" value="Genomic_DNA"/>
</dbReference>
<feature type="domain" description="Malate synthase TIM barrel" evidence="13">
    <location>
        <begin position="180"/>
        <end position="430"/>
    </location>
</feature>
<evidence type="ECO:0000256" key="5">
    <source>
        <dbReference type="ARBA" id="ARBA00022435"/>
    </source>
</evidence>
<dbReference type="PIRSF" id="PIRSF001363">
    <property type="entry name" value="Malate_synth"/>
    <property type="match status" value="1"/>
</dbReference>
<dbReference type="InterPro" id="IPR046363">
    <property type="entry name" value="MS_N_TIM-barrel_dom"/>
</dbReference>
<evidence type="ECO:0000313" key="17">
    <source>
        <dbReference type="Proteomes" id="UP001428341"/>
    </source>
</evidence>
<dbReference type="AlphaFoldDB" id="A0AAP0M8L7"/>
<dbReference type="InterPro" id="IPR048355">
    <property type="entry name" value="MS_C"/>
</dbReference>
<organism evidence="16 17">
    <name type="scientific">Citrus x changshan-huyou</name>
    <dbReference type="NCBI Taxonomy" id="2935761"/>
    <lineage>
        <taxon>Eukaryota</taxon>
        <taxon>Viridiplantae</taxon>
        <taxon>Streptophyta</taxon>
        <taxon>Embryophyta</taxon>
        <taxon>Tracheophyta</taxon>
        <taxon>Spermatophyta</taxon>
        <taxon>Magnoliopsida</taxon>
        <taxon>eudicotyledons</taxon>
        <taxon>Gunneridae</taxon>
        <taxon>Pentapetalae</taxon>
        <taxon>rosids</taxon>
        <taxon>malvids</taxon>
        <taxon>Sapindales</taxon>
        <taxon>Rutaceae</taxon>
        <taxon>Aurantioideae</taxon>
        <taxon>Citrus</taxon>
    </lineage>
</organism>
<sequence>MVGLGTYGYAAPTMTKKISAHYDVPEGVEIRGRYSEEFANILNRDALQFVADLQREFRNRIKYAMECRREAKRRYNEGALPGFDAATRYIREGEWTCALVPPPVADRRVEITGPVERKMIINALNSGAKVFMADFEDALSPSWENLMSGQVNLKDAVNGTISFHDKARNRVYKLNEQTAKLFVRPRGWHLPEAHILIDGEPATGCLVDFGLYFYHNYAAFRSNQGEGFGPFFYLPKMEHSREAKIWNCVFEKAEKMAGIERGSIRATVLIETLPAVFQMDEIIYELRDHSVGLNCGRWDYIFSYVKTFQGHPDRLLPDRVQVGMTQHFMKCYSDLLIRTCHRRGVHAMGGMAAQIPIRDDPAANEAALELVRKDKLREVRAGHDGTWAAHPGLIPTCMEAFNNNMGNAPNQIQTTKREDAGNITGEDLLQKPRGVRTLEGLRLNTRVGIQYLAAWFTGSGSVPLYNLMEDAATAEISRVQNWQWLRYEAELDGDGLGVKVSRELFGRVVDEEMARIEREVGKEKFRKGMYQEACKMFIRQCTASTLDDFLTLDAYNSIVMHHPKGSSRL</sequence>
<dbReference type="InterPro" id="IPR019830">
    <property type="entry name" value="Malate_synthase_CS"/>
</dbReference>
<comment type="caution">
    <text evidence="16">The sequence shown here is derived from an EMBL/GenBank/DDBJ whole genome shotgun (WGS) entry which is preliminary data.</text>
</comment>
<dbReference type="PROSITE" id="PS00510">
    <property type="entry name" value="MALATE_SYNTHASE"/>
    <property type="match status" value="1"/>
</dbReference>
<keyword evidence="17" id="KW-1185">Reference proteome</keyword>
<evidence type="ECO:0000256" key="3">
    <source>
        <dbReference type="ARBA" id="ARBA00006394"/>
    </source>
</evidence>
<dbReference type="SUPFAM" id="SSF51645">
    <property type="entry name" value="Malate synthase G"/>
    <property type="match status" value="1"/>
</dbReference>